<reference evidence="4 5" key="1">
    <citation type="journal article" date="2015" name="Genome Announc.">
        <title>Expanding the biotechnology potential of lactobacilli through comparative genomics of 213 strains and associated genera.</title>
        <authorList>
            <person name="Sun Z."/>
            <person name="Harris H.M."/>
            <person name="McCann A."/>
            <person name="Guo C."/>
            <person name="Argimon S."/>
            <person name="Zhang W."/>
            <person name="Yang X."/>
            <person name="Jeffery I.B."/>
            <person name="Cooney J.C."/>
            <person name="Kagawa T.F."/>
            <person name="Liu W."/>
            <person name="Song Y."/>
            <person name="Salvetti E."/>
            <person name="Wrobel A."/>
            <person name="Rasinkangas P."/>
            <person name="Parkhill J."/>
            <person name="Rea M.C."/>
            <person name="O'Sullivan O."/>
            <person name="Ritari J."/>
            <person name="Douillard F.P."/>
            <person name="Paul Ross R."/>
            <person name="Yang R."/>
            <person name="Briner A.E."/>
            <person name="Felis G.E."/>
            <person name="de Vos W.M."/>
            <person name="Barrangou R."/>
            <person name="Klaenhammer T.R."/>
            <person name="Caufield P.W."/>
            <person name="Cui Y."/>
            <person name="Zhang H."/>
            <person name="O'Toole P.W."/>
        </authorList>
    </citation>
    <scope>NUCLEOTIDE SEQUENCE [LARGE SCALE GENOMIC DNA]</scope>
    <source>
        <strain evidence="4 5">DSM 24716</strain>
    </source>
</reference>
<dbReference type="STRING" id="993692.IV57_GL000412"/>
<comment type="caution">
    <text evidence="4">The sequence shown here is derived from an EMBL/GenBank/DDBJ whole genome shotgun (WGS) entry which is preliminary data.</text>
</comment>
<feature type="domain" description="Probable ATP-binding protein BrxC alpha-helical" evidence="2">
    <location>
        <begin position="878"/>
        <end position="1001"/>
    </location>
</feature>
<sequence length="1206" mass="139236">MIIKDVFAKPIDRNIKGVITIGDERDQNVKQELEEYVVTRELKRHFNDFFKAYVDSIGHNTTNMGVWISGFFGSGKSHFLKILAYLLENREVQGKPALDYFTDDNKITDSETIADMKKSTQIKNEVMLFNIDSKARDGNKSQKDAILNVFLQVFNEQLGLSGENFWLADLERRLIKENRYEDFKNEFTKVDSKHRDWIEFRNEYAFMTGTIRDTLVNIGFMSEDDAQGFVDNLSAGYGFNVQDFAHLVNDYIKKQSNDYHMVFLIDEIGQYIGDSQQRMLNLQSIVEDLGTYTNGKAWVIVTSQQAIDQVTDNINGQDFSKIQGRFHTRISMSSANVDEVIKKRLLTKTDNAKKLLEDTYNNEQHSINNLIDFDGDVERKKYDDAQAFSEVYPFVPYQFVLLQETLTAIRENGSDGKHLAEGERSMLAVFQESAQYLEQKDTRSLIPYSVFFRGLEQFLDHTHAIVIQHAIDNEKINPNKEVKPFAVEVLETLFMVKYVKNFDATLNNVTTLMIDSIDTDRIELENKIKDALAILINQELIEKTTHGYEFLTDAEQDISKQINKQNVDESEISKSIGDQLFATTNISRKFTYPKLNNQYTFMFNAYVDDSPIASINNEMNIKVNTPESDYHRDEAELSRISINPEQPPIIIDMPEEDSYIDDFRQSLKIRKFAYDVNNQPTDERSRQIIEIKKVERGTLEANASKELMAALQDADIYISGSKLENNGKDFFKRLADAEIQLIDEVYRNLAYIEVTNSDKDITALFKNDGLNVKTNENQQAIQALLDNINRSFDGRNKISYKSILDKFSKIPYGYKDMDIRWLAAKLFADAKLKLYVNNTSVSFNNESDPLIISQYFTKKSYVDKVQFEPRHEISMAKKKDLLEVADEVFNKRSFSNDEDDTVMNELKDKISMNLRNLKRNQASPSYYPGLNLIETGVDMLQRLLNINDTDMFYDQLGKDKNDLLDWHDDMDDGGISEFYNSDSQKEIWENSQRKLEIYSNSESFIEGEELPRIITDIKKIMISNKPQGQVNKLKDYNTDFNVEYSKSFDKSLESIKGDIKAEEDSVLDYARDKEVLDEMQQRIESEFELLDRNAENSVDLDKLMVTSNKVTVLGTRFKDQIDSIAESKKIVEPTLSDIPIGPSRLTPPRPVTPKPVTIPKHISIKSLQISKSWRIDDENDIDKELNQLRRVLVEQLKNNDSINLDL</sequence>
<evidence type="ECO:0000259" key="3">
    <source>
        <dbReference type="Pfam" id="PF25796"/>
    </source>
</evidence>
<name>A0A0R2LGM1_9LACO</name>
<evidence type="ECO:0000313" key="4">
    <source>
        <dbReference type="EMBL" id="KRN99190.1"/>
    </source>
</evidence>
<protein>
    <recommendedName>
        <fullName evidence="6">KAP NTPase domain-containing protein</fullName>
    </recommendedName>
</protein>
<dbReference type="PATRIC" id="fig|993692.3.peg.419"/>
<evidence type="ECO:0000313" key="5">
    <source>
        <dbReference type="Proteomes" id="UP000051006"/>
    </source>
</evidence>
<dbReference type="InterPro" id="IPR058037">
    <property type="entry name" value="BREX_BrxC_helical"/>
</dbReference>
<organism evidence="4 5">
    <name type="scientific">Companilactobacillus kimchiensis</name>
    <dbReference type="NCBI Taxonomy" id="993692"/>
    <lineage>
        <taxon>Bacteria</taxon>
        <taxon>Bacillati</taxon>
        <taxon>Bacillota</taxon>
        <taxon>Bacilli</taxon>
        <taxon>Lactobacillales</taxon>
        <taxon>Lactobacillaceae</taxon>
        <taxon>Companilactobacillus</taxon>
    </lineage>
</organism>
<feature type="domain" description="Probable ATP-binding protein BrxC winged helix-turn-helix" evidence="1">
    <location>
        <begin position="754"/>
        <end position="870"/>
    </location>
</feature>
<feature type="domain" description="Probable ATP-binding protein BrxC 4th six-stranded beta-sheet" evidence="3">
    <location>
        <begin position="566"/>
        <end position="737"/>
    </location>
</feature>
<evidence type="ECO:0000259" key="2">
    <source>
        <dbReference type="Pfam" id="PF25792"/>
    </source>
</evidence>
<proteinExistence type="predicted"/>
<dbReference type="OrthoDB" id="3201900at2"/>
<dbReference type="Proteomes" id="UP000051006">
    <property type="component" value="Unassembled WGS sequence"/>
</dbReference>
<dbReference type="Pfam" id="PF25791">
    <property type="entry name" value="WHD_BREX_BrxC"/>
    <property type="match status" value="1"/>
</dbReference>
<evidence type="ECO:0000259" key="1">
    <source>
        <dbReference type="Pfam" id="PF25791"/>
    </source>
</evidence>
<dbReference type="InterPro" id="IPR058038">
    <property type="entry name" value="BREX_BrxC_wHTH"/>
</dbReference>
<dbReference type="EMBL" id="JQCF01000011">
    <property type="protein sequence ID" value="KRN99190.1"/>
    <property type="molecule type" value="Genomic_DNA"/>
</dbReference>
<dbReference type="Pfam" id="PF25796">
    <property type="entry name" value="BREX_BrxC_4th"/>
    <property type="match status" value="1"/>
</dbReference>
<dbReference type="NCBIfam" id="NF033441">
    <property type="entry name" value="BREX_BrxC"/>
    <property type="match status" value="1"/>
</dbReference>
<dbReference type="InterPro" id="IPR047679">
    <property type="entry name" value="BREX_BrxC"/>
</dbReference>
<dbReference type="Pfam" id="PF25792">
    <property type="entry name" value="BREX_BrxC_helical"/>
    <property type="match status" value="1"/>
</dbReference>
<dbReference type="InterPro" id="IPR058036">
    <property type="entry name" value="BREX_BrxC_4th"/>
</dbReference>
<gene>
    <name evidence="4" type="ORF">IV57_GL000412</name>
</gene>
<dbReference type="InterPro" id="IPR027417">
    <property type="entry name" value="P-loop_NTPase"/>
</dbReference>
<keyword evidence="5" id="KW-1185">Reference proteome</keyword>
<dbReference type="SUPFAM" id="SSF52540">
    <property type="entry name" value="P-loop containing nucleoside triphosphate hydrolases"/>
    <property type="match status" value="1"/>
</dbReference>
<evidence type="ECO:0008006" key="6">
    <source>
        <dbReference type="Google" id="ProtNLM"/>
    </source>
</evidence>
<accession>A0A0R2LGM1</accession>
<dbReference type="AlphaFoldDB" id="A0A0R2LGM1"/>
<dbReference type="RefSeq" id="WP_057880764.1">
    <property type="nucleotide sequence ID" value="NZ_JQCF01000011.1"/>
</dbReference>